<dbReference type="AlphaFoldDB" id="A0A0C2JHU0"/>
<dbReference type="Proteomes" id="UP000031668">
    <property type="component" value="Unassembled WGS sequence"/>
</dbReference>
<comment type="caution">
    <text evidence="2">The sequence shown here is derived from an EMBL/GenBank/DDBJ whole genome shotgun (WGS) entry which is preliminary data.</text>
</comment>
<reference evidence="2 3" key="1">
    <citation type="journal article" date="2014" name="Genome Biol. Evol.">
        <title>The genome of the myxosporean Thelohanellus kitauei shows adaptations to nutrient acquisition within its fish host.</title>
        <authorList>
            <person name="Yang Y."/>
            <person name="Xiong J."/>
            <person name="Zhou Z."/>
            <person name="Huo F."/>
            <person name="Miao W."/>
            <person name="Ran C."/>
            <person name="Liu Y."/>
            <person name="Zhang J."/>
            <person name="Feng J."/>
            <person name="Wang M."/>
            <person name="Wang M."/>
            <person name="Wang L."/>
            <person name="Yao B."/>
        </authorList>
    </citation>
    <scope>NUCLEOTIDE SEQUENCE [LARGE SCALE GENOMIC DNA]</scope>
    <source>
        <strain evidence="2">Wuqing</strain>
    </source>
</reference>
<evidence type="ECO:0000313" key="2">
    <source>
        <dbReference type="EMBL" id="KII68878.1"/>
    </source>
</evidence>
<organism evidence="2 3">
    <name type="scientific">Thelohanellus kitauei</name>
    <name type="common">Myxosporean</name>
    <dbReference type="NCBI Taxonomy" id="669202"/>
    <lineage>
        <taxon>Eukaryota</taxon>
        <taxon>Metazoa</taxon>
        <taxon>Cnidaria</taxon>
        <taxon>Myxozoa</taxon>
        <taxon>Myxosporea</taxon>
        <taxon>Bivalvulida</taxon>
        <taxon>Platysporina</taxon>
        <taxon>Myxobolidae</taxon>
        <taxon>Thelohanellus</taxon>
    </lineage>
</organism>
<evidence type="ECO:0000313" key="3">
    <source>
        <dbReference type="Proteomes" id="UP000031668"/>
    </source>
</evidence>
<proteinExistence type="predicted"/>
<dbReference type="EMBL" id="JWZT01002668">
    <property type="protein sequence ID" value="KII68878.1"/>
    <property type="molecule type" value="Genomic_DNA"/>
</dbReference>
<keyword evidence="3" id="KW-1185">Reference proteome</keyword>
<protein>
    <submittedName>
        <fullName evidence="2">Uncharacterized protein</fullName>
    </submittedName>
</protein>
<feature type="region of interest" description="Disordered" evidence="1">
    <location>
        <begin position="1"/>
        <end position="26"/>
    </location>
</feature>
<gene>
    <name evidence="2" type="ORF">RF11_03780</name>
</gene>
<sequence>MTDSIESVSTKRSTENELFTQHQQSDSINVIDTSPTEIHVKYTTTPMITHPEISTLQTTSTDQADGKTSINSISSNISTSGYVQTETVENAQEQTSTFQGLTQASKVVTTTISTTLVSEESTNKLDIQTQSSTMEYKNTLGHETTQIFSTKSDKLNHPKEIIEQSILVF</sequence>
<evidence type="ECO:0000256" key="1">
    <source>
        <dbReference type="SAM" id="MobiDB-lite"/>
    </source>
</evidence>
<accession>A0A0C2JHU0</accession>
<name>A0A0C2JHU0_THEKT</name>